<feature type="transmembrane region" description="Helical" evidence="1">
    <location>
        <begin position="89"/>
        <end position="107"/>
    </location>
</feature>
<keyword evidence="1" id="KW-0812">Transmembrane</keyword>
<organism evidence="2 3">
    <name type="scientific">Methylomonas koyamae</name>
    <dbReference type="NCBI Taxonomy" id="702114"/>
    <lineage>
        <taxon>Bacteria</taxon>
        <taxon>Pseudomonadati</taxon>
        <taxon>Pseudomonadota</taxon>
        <taxon>Gammaproteobacteria</taxon>
        <taxon>Methylococcales</taxon>
        <taxon>Methylococcaceae</taxon>
        <taxon>Methylomonas</taxon>
    </lineage>
</organism>
<comment type="caution">
    <text evidence="2">The sequence shown here is derived from an EMBL/GenBank/DDBJ whole genome shotgun (WGS) entry which is preliminary data.</text>
</comment>
<feature type="transmembrane region" description="Helical" evidence="1">
    <location>
        <begin position="12"/>
        <end position="30"/>
    </location>
</feature>
<dbReference type="Proteomes" id="UP000077857">
    <property type="component" value="Unassembled WGS sequence"/>
</dbReference>
<protein>
    <submittedName>
        <fullName evidence="2">Uncharacterized protein</fullName>
    </submittedName>
</protein>
<gene>
    <name evidence="2" type="ORF">A1507_16935</name>
</gene>
<feature type="transmembrane region" description="Helical" evidence="1">
    <location>
        <begin position="113"/>
        <end position="134"/>
    </location>
</feature>
<sequence length="285" mass="32033">MDDSSSKSTSINDSLVITVLTASVYLAFILKEIGYATIFNIPLEIVAMNSVTMAIAAKSILLAAIAYVGKVNIFWIFSPRGNSILSIKIRELVFGALLLGFGFYPYFIDASYIWYFLITLILLIFFHFIFPLITQKNKKNYSEKLIAQLEVDYESRDIYKDFFSVIGRERVTLIMFVIAILSFSYGQGRKEALEKTSFLSISDSPGWYVLNIYGDIIVSSLIDIDSKKMTGDIEVRKLGGNGVIKLHLTDIGSINHQNNNSLQNEKAIETVMQNCKFIESGCRNA</sequence>
<accession>A0A177N5W8</accession>
<reference evidence="2 3" key="1">
    <citation type="submission" date="2016-03" db="EMBL/GenBank/DDBJ databases">
        <authorList>
            <person name="Ploux O."/>
        </authorList>
    </citation>
    <scope>NUCLEOTIDE SEQUENCE [LARGE SCALE GENOMIC DNA]</scope>
    <source>
        <strain evidence="2 3">R-45378</strain>
    </source>
</reference>
<dbReference type="RefSeq" id="WP_064041452.1">
    <property type="nucleotide sequence ID" value="NZ_LUUJ01000100.1"/>
</dbReference>
<dbReference type="EMBL" id="LUUJ01000100">
    <property type="protein sequence ID" value="OAI13396.1"/>
    <property type="molecule type" value="Genomic_DNA"/>
</dbReference>
<feature type="transmembrane region" description="Helical" evidence="1">
    <location>
        <begin position="50"/>
        <end position="77"/>
    </location>
</feature>
<proteinExistence type="predicted"/>
<evidence type="ECO:0000256" key="1">
    <source>
        <dbReference type="SAM" id="Phobius"/>
    </source>
</evidence>
<evidence type="ECO:0000313" key="3">
    <source>
        <dbReference type="Proteomes" id="UP000077857"/>
    </source>
</evidence>
<dbReference type="AlphaFoldDB" id="A0A177N5W8"/>
<keyword evidence="1" id="KW-0472">Membrane</keyword>
<keyword evidence="1" id="KW-1133">Transmembrane helix</keyword>
<evidence type="ECO:0000313" key="2">
    <source>
        <dbReference type="EMBL" id="OAI13396.1"/>
    </source>
</evidence>
<name>A0A177N5W8_9GAMM</name>